<evidence type="ECO:0000256" key="1">
    <source>
        <dbReference type="ARBA" id="ARBA00005594"/>
    </source>
</evidence>
<dbReference type="InterPro" id="IPR050203">
    <property type="entry name" value="Trp-tRNA_synthetase"/>
</dbReference>
<dbReference type="InterPro" id="IPR001412">
    <property type="entry name" value="aa-tRNA-synth_I_CS"/>
</dbReference>
<dbReference type="Gene3D" id="3.40.50.620">
    <property type="entry name" value="HUPs"/>
    <property type="match status" value="1"/>
</dbReference>
<reference evidence="10 11" key="1">
    <citation type="submission" date="2014-04" db="EMBL/GenBank/DDBJ databases">
        <authorList>
            <consortium name="DOE Joint Genome Institute"/>
            <person name="Kuo A."/>
            <person name="Girlanda M."/>
            <person name="Perotto S."/>
            <person name="Kohler A."/>
            <person name="Nagy L.G."/>
            <person name="Floudas D."/>
            <person name="Copeland A."/>
            <person name="Barry K.W."/>
            <person name="Cichocki N."/>
            <person name="Veneault-Fourrey C."/>
            <person name="LaButti K."/>
            <person name="Lindquist E.A."/>
            <person name="Lipzen A."/>
            <person name="Lundell T."/>
            <person name="Morin E."/>
            <person name="Murat C."/>
            <person name="Sun H."/>
            <person name="Tunlid A."/>
            <person name="Henrissat B."/>
            <person name="Grigoriev I.V."/>
            <person name="Hibbett D.S."/>
            <person name="Martin F."/>
            <person name="Nordberg H.P."/>
            <person name="Cantor M.N."/>
            <person name="Hua S.X."/>
        </authorList>
    </citation>
    <scope>NUCLEOTIDE SEQUENCE [LARGE SCALE GENOMIC DNA]</scope>
    <source>
        <strain evidence="10 11">MUT 4182</strain>
    </source>
</reference>
<dbReference type="Pfam" id="PF00579">
    <property type="entry name" value="tRNA-synt_1b"/>
    <property type="match status" value="1"/>
</dbReference>
<keyword evidence="5 9" id="KW-0067">ATP-binding</keyword>
<evidence type="ECO:0000256" key="8">
    <source>
        <dbReference type="ARBA" id="ARBA00030268"/>
    </source>
</evidence>
<keyword evidence="11" id="KW-1185">Reference proteome</keyword>
<dbReference type="GO" id="GO:0005524">
    <property type="term" value="F:ATP binding"/>
    <property type="evidence" value="ECO:0007669"/>
    <property type="project" value="UniProtKB-KW"/>
</dbReference>
<evidence type="ECO:0000256" key="9">
    <source>
        <dbReference type="RuleBase" id="RU363036"/>
    </source>
</evidence>
<keyword evidence="3 9" id="KW-0436">Ligase</keyword>
<comment type="similarity">
    <text evidence="1 9">Belongs to the class-I aminoacyl-tRNA synthetase family.</text>
</comment>
<evidence type="ECO:0000256" key="6">
    <source>
        <dbReference type="ARBA" id="ARBA00022917"/>
    </source>
</evidence>
<keyword evidence="4 9" id="KW-0547">Nucleotide-binding</keyword>
<evidence type="ECO:0000313" key="10">
    <source>
        <dbReference type="EMBL" id="KIO18588.1"/>
    </source>
</evidence>
<protein>
    <recommendedName>
        <fullName evidence="2">tryptophan--tRNA ligase</fullName>
        <ecNumber evidence="2">6.1.1.2</ecNumber>
    </recommendedName>
    <alternativeName>
        <fullName evidence="8">Tryptophanyl-tRNA synthetase</fullName>
    </alternativeName>
</protein>
<keyword evidence="6 9" id="KW-0648">Protein biosynthesis</keyword>
<dbReference type="OrthoDB" id="15808at2759"/>
<dbReference type="GO" id="GO:0004830">
    <property type="term" value="F:tryptophan-tRNA ligase activity"/>
    <property type="evidence" value="ECO:0007669"/>
    <property type="project" value="UniProtKB-EC"/>
</dbReference>
<dbReference type="PANTHER" id="PTHR43766">
    <property type="entry name" value="TRYPTOPHAN--TRNA LIGASE, MITOCHONDRIAL"/>
    <property type="match status" value="1"/>
</dbReference>
<sequence length="152" mass="16832">MSRYASLSRAVQRQRLTARYSSTLSSSSSRPKTIFSGIQPTGVPHLGNLLGALSNWVELQNNAAPNDTVIYSTVGYHAITMPQNPKVLREDRLNSLACLLAVGIDPKRSILFLQDQIPEHAELAWILNCITPMGKLQRMTTWKSKLAVSRNA</sequence>
<name>A0A0C3KAY8_9AGAM</name>
<feature type="non-terminal residue" evidence="10">
    <location>
        <position position="152"/>
    </location>
</feature>
<dbReference type="HOGENOM" id="CLU_029244_3_1_1"/>
<dbReference type="Proteomes" id="UP000054248">
    <property type="component" value="Unassembled WGS sequence"/>
</dbReference>
<dbReference type="InterPro" id="IPR002306">
    <property type="entry name" value="Trp-tRNA-ligase"/>
</dbReference>
<dbReference type="PANTHER" id="PTHR43766:SF1">
    <property type="entry name" value="TRYPTOPHAN--TRNA LIGASE, MITOCHONDRIAL"/>
    <property type="match status" value="1"/>
</dbReference>
<evidence type="ECO:0000256" key="7">
    <source>
        <dbReference type="ARBA" id="ARBA00023146"/>
    </source>
</evidence>
<dbReference type="GO" id="GO:0005759">
    <property type="term" value="C:mitochondrial matrix"/>
    <property type="evidence" value="ECO:0007669"/>
    <property type="project" value="TreeGrafter"/>
</dbReference>
<dbReference type="InterPro" id="IPR014729">
    <property type="entry name" value="Rossmann-like_a/b/a_fold"/>
</dbReference>
<dbReference type="SUPFAM" id="SSF52374">
    <property type="entry name" value="Nucleotidylyl transferase"/>
    <property type="match status" value="1"/>
</dbReference>
<proteinExistence type="inferred from homology"/>
<evidence type="ECO:0000256" key="3">
    <source>
        <dbReference type="ARBA" id="ARBA00022598"/>
    </source>
</evidence>
<keyword evidence="7 9" id="KW-0030">Aminoacyl-tRNA synthetase</keyword>
<organism evidence="10 11">
    <name type="scientific">Tulasnella calospora MUT 4182</name>
    <dbReference type="NCBI Taxonomy" id="1051891"/>
    <lineage>
        <taxon>Eukaryota</taxon>
        <taxon>Fungi</taxon>
        <taxon>Dikarya</taxon>
        <taxon>Basidiomycota</taxon>
        <taxon>Agaricomycotina</taxon>
        <taxon>Agaricomycetes</taxon>
        <taxon>Cantharellales</taxon>
        <taxon>Tulasnellaceae</taxon>
        <taxon>Tulasnella</taxon>
    </lineage>
</organism>
<dbReference type="AlphaFoldDB" id="A0A0C3KAY8"/>
<accession>A0A0C3KAY8</accession>
<dbReference type="PRINTS" id="PR01039">
    <property type="entry name" value="TRNASYNTHTRP"/>
</dbReference>
<dbReference type="InterPro" id="IPR002305">
    <property type="entry name" value="aa-tRNA-synth_Ic"/>
</dbReference>
<evidence type="ECO:0000313" key="11">
    <source>
        <dbReference type="Proteomes" id="UP000054248"/>
    </source>
</evidence>
<dbReference type="EMBL" id="KN823275">
    <property type="protein sequence ID" value="KIO18588.1"/>
    <property type="molecule type" value="Genomic_DNA"/>
</dbReference>
<dbReference type="GO" id="GO:0070183">
    <property type="term" value="P:mitochondrial tryptophanyl-tRNA aminoacylation"/>
    <property type="evidence" value="ECO:0007669"/>
    <property type="project" value="TreeGrafter"/>
</dbReference>
<evidence type="ECO:0000256" key="5">
    <source>
        <dbReference type="ARBA" id="ARBA00022840"/>
    </source>
</evidence>
<dbReference type="STRING" id="1051891.A0A0C3KAY8"/>
<gene>
    <name evidence="10" type="ORF">M407DRAFT_157546</name>
</gene>
<reference evidence="11" key="2">
    <citation type="submission" date="2015-01" db="EMBL/GenBank/DDBJ databases">
        <title>Evolutionary Origins and Diversification of the Mycorrhizal Mutualists.</title>
        <authorList>
            <consortium name="DOE Joint Genome Institute"/>
            <consortium name="Mycorrhizal Genomics Consortium"/>
            <person name="Kohler A."/>
            <person name="Kuo A."/>
            <person name="Nagy L.G."/>
            <person name="Floudas D."/>
            <person name="Copeland A."/>
            <person name="Barry K.W."/>
            <person name="Cichocki N."/>
            <person name="Veneault-Fourrey C."/>
            <person name="LaButti K."/>
            <person name="Lindquist E.A."/>
            <person name="Lipzen A."/>
            <person name="Lundell T."/>
            <person name="Morin E."/>
            <person name="Murat C."/>
            <person name="Riley R."/>
            <person name="Ohm R."/>
            <person name="Sun H."/>
            <person name="Tunlid A."/>
            <person name="Henrissat B."/>
            <person name="Grigoriev I.V."/>
            <person name="Hibbett D.S."/>
            <person name="Martin F."/>
        </authorList>
    </citation>
    <scope>NUCLEOTIDE SEQUENCE [LARGE SCALE GENOMIC DNA]</scope>
    <source>
        <strain evidence="11">MUT 4182</strain>
    </source>
</reference>
<dbReference type="EC" id="6.1.1.2" evidence="2"/>
<dbReference type="PROSITE" id="PS00178">
    <property type="entry name" value="AA_TRNA_LIGASE_I"/>
    <property type="match status" value="1"/>
</dbReference>
<evidence type="ECO:0000256" key="4">
    <source>
        <dbReference type="ARBA" id="ARBA00022741"/>
    </source>
</evidence>
<evidence type="ECO:0000256" key="2">
    <source>
        <dbReference type="ARBA" id="ARBA00013161"/>
    </source>
</evidence>